<keyword evidence="1" id="KW-0812">Transmembrane</keyword>
<feature type="transmembrane region" description="Helical" evidence="1">
    <location>
        <begin position="100"/>
        <end position="122"/>
    </location>
</feature>
<evidence type="ECO:0000313" key="2">
    <source>
        <dbReference type="EMBL" id="OGY34704.1"/>
    </source>
</evidence>
<sequence length="137" mass="15310">MTVKAFGLGSFITALISWGILFLIINWIDPTKSAAAAFILFFLTLFLAVAATAGLIGYIARTIFMRHQLPAYRVRPSLRQGVFLGVFVDLLLFLQLERILVWWVSAIIVLLFIVIELVFTSYDRHGATTRGSTEASQ</sequence>
<feature type="transmembrane region" description="Helical" evidence="1">
    <location>
        <begin position="7"/>
        <end position="28"/>
    </location>
</feature>
<dbReference type="EMBL" id="MHHR01000011">
    <property type="protein sequence ID" value="OGY34704.1"/>
    <property type="molecule type" value="Genomic_DNA"/>
</dbReference>
<name>A0A1G1X402_9BACT</name>
<proteinExistence type="predicted"/>
<dbReference type="Proteomes" id="UP000177528">
    <property type="component" value="Unassembled WGS sequence"/>
</dbReference>
<dbReference type="AlphaFoldDB" id="A0A1G1X402"/>
<comment type="caution">
    <text evidence="2">The sequence shown here is derived from an EMBL/GenBank/DDBJ whole genome shotgun (WGS) entry which is preliminary data.</text>
</comment>
<organism evidence="2 3">
    <name type="scientific">Candidatus Andersenbacteria bacterium RIFCSPHIGHO2_12_FULL_45_11</name>
    <dbReference type="NCBI Taxonomy" id="1797281"/>
    <lineage>
        <taxon>Bacteria</taxon>
        <taxon>Candidatus Anderseniibacteriota</taxon>
    </lineage>
</organism>
<reference evidence="2 3" key="1">
    <citation type="journal article" date="2016" name="Nat. Commun.">
        <title>Thousands of microbial genomes shed light on interconnected biogeochemical processes in an aquifer system.</title>
        <authorList>
            <person name="Anantharaman K."/>
            <person name="Brown C.T."/>
            <person name="Hug L.A."/>
            <person name="Sharon I."/>
            <person name="Castelle C.J."/>
            <person name="Probst A.J."/>
            <person name="Thomas B.C."/>
            <person name="Singh A."/>
            <person name="Wilkins M.J."/>
            <person name="Karaoz U."/>
            <person name="Brodie E.L."/>
            <person name="Williams K.H."/>
            <person name="Hubbard S.S."/>
            <person name="Banfield J.F."/>
        </authorList>
    </citation>
    <scope>NUCLEOTIDE SEQUENCE [LARGE SCALE GENOMIC DNA]</scope>
</reference>
<feature type="transmembrane region" description="Helical" evidence="1">
    <location>
        <begin position="34"/>
        <end position="56"/>
    </location>
</feature>
<keyword evidence="1" id="KW-1133">Transmembrane helix</keyword>
<accession>A0A1G1X402</accession>
<evidence type="ECO:0000313" key="3">
    <source>
        <dbReference type="Proteomes" id="UP000177528"/>
    </source>
</evidence>
<feature type="transmembrane region" description="Helical" evidence="1">
    <location>
        <begin position="77"/>
        <end position="94"/>
    </location>
</feature>
<gene>
    <name evidence="2" type="ORF">A3D99_05200</name>
</gene>
<keyword evidence="1" id="KW-0472">Membrane</keyword>
<evidence type="ECO:0000256" key="1">
    <source>
        <dbReference type="SAM" id="Phobius"/>
    </source>
</evidence>
<protein>
    <submittedName>
        <fullName evidence="2">Uncharacterized protein</fullName>
    </submittedName>
</protein>